<name>A0A1B2IAA7_9CAUD</name>
<organism evidence="1 2">
    <name type="scientific">Erwinia phage vB_EamM_Asesino</name>
    <dbReference type="NCBI Taxonomy" id="1883370"/>
    <lineage>
        <taxon>Viruses</taxon>
        <taxon>Duplodnaviria</taxon>
        <taxon>Heunggongvirae</taxon>
        <taxon>Uroviricota</taxon>
        <taxon>Caudoviricetes</taxon>
        <taxon>Chimalliviridae</taxon>
        <taxon>Erskinevirus</taxon>
        <taxon>Erskinevirus asesino</taxon>
    </lineage>
</organism>
<evidence type="ECO:0000313" key="1">
    <source>
        <dbReference type="EMBL" id="ANZ48155.1"/>
    </source>
</evidence>
<reference evidence="1" key="1">
    <citation type="submission" date="2016-06" db="EMBL/GenBank/DDBJ databases">
        <authorList>
            <person name="Berg J.A."/>
            <person name="Hyde J.R."/>
            <person name="Breakwell D.P."/>
            <person name="Hope S."/>
            <person name="Grose J.H."/>
        </authorList>
    </citation>
    <scope>NUCLEOTIDE SEQUENCE [LARGE SCALE GENOMIC DNA]</scope>
</reference>
<evidence type="ECO:0000313" key="2">
    <source>
        <dbReference type="Proteomes" id="UP000202181"/>
    </source>
</evidence>
<gene>
    <name evidence="1" type="ORF">ASESINO_142</name>
</gene>
<dbReference type="GeneID" id="29057092"/>
<protein>
    <submittedName>
        <fullName evidence="1">Uncharacterized protein</fullName>
    </submittedName>
</protein>
<proteinExistence type="predicted"/>
<sequence length="135" mass="14882">MSQKVQNSAMSGATKKDVYKIACVEVATDLEGEGEMMLQRRIVDMVQKHNASGMDFKLEILPIPRFPMGERSMIAFNRFVEGFLAFERKPSHSTAQQLELVSSICANYTKPVAIVGAGKPIGSGFLSSLIKQNQQ</sequence>
<keyword evidence="2" id="KW-1185">Reference proteome</keyword>
<dbReference type="RefSeq" id="YP_009290760.1">
    <property type="nucleotide sequence ID" value="NC_031107.2"/>
</dbReference>
<dbReference type="EMBL" id="KX397364">
    <property type="protein sequence ID" value="ANZ48155.1"/>
    <property type="molecule type" value="Genomic_DNA"/>
</dbReference>
<dbReference type="Proteomes" id="UP000202181">
    <property type="component" value="Segment"/>
</dbReference>
<accession>A0A1B2IAA7</accession>
<dbReference type="KEGG" id="vg:29057092"/>